<evidence type="ECO:0000313" key="1">
    <source>
        <dbReference type="EMBL" id="CAF4874626.1"/>
    </source>
</evidence>
<accession>A0A8S3BZI6</accession>
<gene>
    <name evidence="1" type="ORF">SMN809_LOCUS50519</name>
</gene>
<evidence type="ECO:0000313" key="2">
    <source>
        <dbReference type="Proteomes" id="UP000676336"/>
    </source>
</evidence>
<feature type="non-terminal residue" evidence="1">
    <location>
        <position position="56"/>
    </location>
</feature>
<dbReference type="EMBL" id="CAJOBI010167200">
    <property type="protein sequence ID" value="CAF4874626.1"/>
    <property type="molecule type" value="Genomic_DNA"/>
</dbReference>
<proteinExistence type="predicted"/>
<reference evidence="1" key="1">
    <citation type="submission" date="2021-02" db="EMBL/GenBank/DDBJ databases">
        <authorList>
            <person name="Nowell W R."/>
        </authorList>
    </citation>
    <scope>NUCLEOTIDE SEQUENCE</scope>
</reference>
<sequence>MDMTLINVPAMEKATKMNAIRSLAMSSFNCLISVLICTQTEAKLYKAFIFDSNASK</sequence>
<dbReference type="Proteomes" id="UP000676336">
    <property type="component" value="Unassembled WGS sequence"/>
</dbReference>
<dbReference type="GO" id="GO:0005634">
    <property type="term" value="C:nucleus"/>
    <property type="evidence" value="ECO:0007669"/>
    <property type="project" value="InterPro"/>
</dbReference>
<dbReference type="GO" id="GO:0006303">
    <property type="term" value="P:double-strand break repair via nonhomologous end joining"/>
    <property type="evidence" value="ECO:0007669"/>
    <property type="project" value="InterPro"/>
</dbReference>
<dbReference type="AlphaFoldDB" id="A0A8S3BZI6"/>
<organism evidence="1 2">
    <name type="scientific">Rotaria magnacalcarata</name>
    <dbReference type="NCBI Taxonomy" id="392030"/>
    <lineage>
        <taxon>Eukaryota</taxon>
        <taxon>Metazoa</taxon>
        <taxon>Spiralia</taxon>
        <taxon>Gnathifera</taxon>
        <taxon>Rotifera</taxon>
        <taxon>Eurotatoria</taxon>
        <taxon>Bdelloidea</taxon>
        <taxon>Philodinida</taxon>
        <taxon>Philodinidae</taxon>
        <taxon>Rotaria</taxon>
    </lineage>
</organism>
<name>A0A8S3BZI6_9BILA</name>
<comment type="caution">
    <text evidence="1">The sequence shown here is derived from an EMBL/GenBank/DDBJ whole genome shotgun (WGS) entry which is preliminary data.</text>
</comment>
<protein>
    <submittedName>
        <fullName evidence="1">Uncharacterized protein</fullName>
    </submittedName>
</protein>